<keyword evidence="11" id="KW-0479">Metal-binding</keyword>
<evidence type="ECO:0000256" key="3">
    <source>
        <dbReference type="ARBA" id="ARBA00007931"/>
    </source>
</evidence>
<dbReference type="Proteomes" id="UP001629059">
    <property type="component" value="Unassembled WGS sequence"/>
</dbReference>
<dbReference type="InterPro" id="IPR004387">
    <property type="entry name" value="Pept_M50_Zn"/>
</dbReference>
<dbReference type="EC" id="3.4.24.-" evidence="11"/>
<evidence type="ECO:0000256" key="11">
    <source>
        <dbReference type="RuleBase" id="RU362031"/>
    </source>
</evidence>
<comment type="caution">
    <text evidence="13">The sequence shown here is derived from an EMBL/GenBank/DDBJ whole genome shotgun (WGS) entry which is preliminary data.</text>
</comment>
<organism evidence="13 14">
    <name type="scientific">Flavobacterium rhizophilum</name>
    <dbReference type="NCBI Taxonomy" id="3163296"/>
    <lineage>
        <taxon>Bacteria</taxon>
        <taxon>Pseudomonadati</taxon>
        <taxon>Bacteroidota</taxon>
        <taxon>Flavobacteriia</taxon>
        <taxon>Flavobacteriales</taxon>
        <taxon>Flavobacteriaceae</taxon>
        <taxon>Flavobacterium</taxon>
    </lineage>
</organism>
<keyword evidence="5 11" id="KW-0812">Transmembrane</keyword>
<protein>
    <recommendedName>
        <fullName evidence="11">Zinc metalloprotease</fullName>
        <ecNumber evidence="11">3.4.24.-</ecNumber>
    </recommendedName>
</protein>
<dbReference type="SUPFAM" id="SSF50156">
    <property type="entry name" value="PDZ domain-like"/>
    <property type="match status" value="2"/>
</dbReference>
<dbReference type="Gene3D" id="2.30.42.10">
    <property type="match status" value="2"/>
</dbReference>
<keyword evidence="14" id="KW-1185">Reference proteome</keyword>
<dbReference type="NCBIfam" id="TIGR00054">
    <property type="entry name" value="RIP metalloprotease RseP"/>
    <property type="match status" value="1"/>
</dbReference>
<evidence type="ECO:0000256" key="7">
    <source>
        <dbReference type="ARBA" id="ARBA00022833"/>
    </source>
</evidence>
<comment type="subcellular location">
    <subcellularLocation>
        <location evidence="2">Membrane</location>
        <topology evidence="2">Multi-pass membrane protein</topology>
    </subcellularLocation>
</comment>
<name>A0ABW8YC92_9FLAO</name>
<comment type="similarity">
    <text evidence="3 11">Belongs to the peptidase M50B family.</text>
</comment>
<feature type="transmembrane region" description="Helical" evidence="11">
    <location>
        <begin position="12"/>
        <end position="32"/>
    </location>
</feature>
<evidence type="ECO:0000256" key="5">
    <source>
        <dbReference type="ARBA" id="ARBA00022692"/>
    </source>
</evidence>
<gene>
    <name evidence="13" type="primary">rseP</name>
    <name evidence="13" type="ORF">ABS768_09035</name>
</gene>
<evidence type="ECO:0000256" key="9">
    <source>
        <dbReference type="ARBA" id="ARBA00023049"/>
    </source>
</evidence>
<dbReference type="RefSeq" id="WP_408074653.1">
    <property type="nucleotide sequence ID" value="NZ_JBELQB010000006.1"/>
</dbReference>
<feature type="transmembrane region" description="Helical" evidence="11">
    <location>
        <begin position="103"/>
        <end position="128"/>
    </location>
</feature>
<keyword evidence="10 11" id="KW-0472">Membrane</keyword>
<feature type="domain" description="Peptidase M50" evidence="12">
    <location>
        <begin position="10"/>
        <end position="430"/>
    </location>
</feature>
<evidence type="ECO:0000256" key="2">
    <source>
        <dbReference type="ARBA" id="ARBA00004141"/>
    </source>
</evidence>
<keyword evidence="4" id="KW-0645">Protease</keyword>
<evidence type="ECO:0000256" key="8">
    <source>
        <dbReference type="ARBA" id="ARBA00022989"/>
    </source>
</evidence>
<accession>A0ABW8YC92</accession>
<keyword evidence="8 11" id="KW-1133">Transmembrane helix</keyword>
<feature type="transmembrane region" description="Helical" evidence="11">
    <location>
        <begin position="371"/>
        <end position="404"/>
    </location>
</feature>
<keyword evidence="6 11" id="KW-0378">Hydrolase</keyword>
<evidence type="ECO:0000259" key="12">
    <source>
        <dbReference type="Pfam" id="PF02163"/>
    </source>
</evidence>
<evidence type="ECO:0000256" key="6">
    <source>
        <dbReference type="ARBA" id="ARBA00022801"/>
    </source>
</evidence>
<dbReference type="Pfam" id="PF02163">
    <property type="entry name" value="Peptidase_M50"/>
    <property type="match status" value="1"/>
</dbReference>
<reference evidence="13 14" key="1">
    <citation type="submission" date="2024-06" db="EMBL/GenBank/DDBJ databases">
        <authorList>
            <person name="Kaempfer P."/>
            <person name="Viver T."/>
        </authorList>
    </citation>
    <scope>NUCLEOTIDE SEQUENCE [LARGE SCALE GENOMIC DNA]</scope>
    <source>
        <strain evidence="13 14">ST-75</strain>
    </source>
</reference>
<evidence type="ECO:0000313" key="13">
    <source>
        <dbReference type="EMBL" id="MFL9837638.1"/>
    </source>
</evidence>
<evidence type="ECO:0000256" key="1">
    <source>
        <dbReference type="ARBA" id="ARBA00001947"/>
    </source>
</evidence>
<dbReference type="InterPro" id="IPR008915">
    <property type="entry name" value="Peptidase_M50"/>
</dbReference>
<sequence>MEVVIKLSQFLLSLSLLIVLHELGHFIPAKLFKTKVEKFYLFFDIKYSLFKKKIGETVYGIGWLPLGGYVKIAGMIDETMDKEQMAEPPKPWEFRSKPAWQRLIIMLGGVTVNFILAIIIYIGMAYVYGETYIANSEVKDGVAVVNPVAEDLGFKDGDKILKLDGKEVEKFNDVAYDVLFAKTVTIERNGNVQDINLPIDLIDKLMDGEKAPLVSLRYPFVVAKLDDSSVNKDVLKKGDVILSINGQETKYADEVVAIAESNKGKTFDAVVFRDEKEVPVKIGFNEEGKLGVLRSSLSLSNLEKLGYYKISQEKYGFFESVPAGLKRSKDELSKYFTQLKAIFTPSTGAYKGVGGFYAIFDIFPNTWSWEAFWTITALLSIMLGVMNLLPIPALDGGHVMFLLYEMITGRKPGDKFMEYAQITGFVILISLVLLVNGNDIFKLIMGK</sequence>
<evidence type="ECO:0000313" key="14">
    <source>
        <dbReference type="Proteomes" id="UP001629059"/>
    </source>
</evidence>
<dbReference type="EMBL" id="JBELQB010000006">
    <property type="protein sequence ID" value="MFL9837638.1"/>
    <property type="molecule type" value="Genomic_DNA"/>
</dbReference>
<dbReference type="InterPro" id="IPR036034">
    <property type="entry name" value="PDZ_sf"/>
</dbReference>
<dbReference type="PANTHER" id="PTHR42837:SF2">
    <property type="entry name" value="MEMBRANE METALLOPROTEASE ARASP2, CHLOROPLASTIC-RELATED"/>
    <property type="match status" value="1"/>
</dbReference>
<dbReference type="GO" id="GO:0008237">
    <property type="term" value="F:metallopeptidase activity"/>
    <property type="evidence" value="ECO:0007669"/>
    <property type="project" value="UniProtKB-KW"/>
</dbReference>
<keyword evidence="7 11" id="KW-0862">Zinc</keyword>
<keyword evidence="9 11" id="KW-0482">Metalloprotease</keyword>
<proteinExistence type="inferred from homology"/>
<dbReference type="PANTHER" id="PTHR42837">
    <property type="entry name" value="REGULATOR OF SIGMA-E PROTEASE RSEP"/>
    <property type="match status" value="1"/>
</dbReference>
<comment type="cofactor">
    <cofactor evidence="1 11">
        <name>Zn(2+)</name>
        <dbReference type="ChEBI" id="CHEBI:29105"/>
    </cofactor>
</comment>
<feature type="transmembrane region" description="Helical" evidence="11">
    <location>
        <begin position="416"/>
        <end position="435"/>
    </location>
</feature>
<dbReference type="CDD" id="cd06163">
    <property type="entry name" value="S2P-M50_PDZ_RseP-like"/>
    <property type="match status" value="2"/>
</dbReference>
<evidence type="ECO:0000256" key="4">
    <source>
        <dbReference type="ARBA" id="ARBA00022670"/>
    </source>
</evidence>
<evidence type="ECO:0000256" key="10">
    <source>
        <dbReference type="ARBA" id="ARBA00023136"/>
    </source>
</evidence>